<keyword evidence="2" id="KW-1185">Reference proteome</keyword>
<sequence>MFVVRTGARAKALEVLMVQAGFHVAAAGPPAPRIDAFDERARDRVSELFGALSEQTPVPPLRPGAWDLAFADGLVVELDEELHFNRYRARTLQLSWASDLPWHDTYLVHCREREPECLAAGRWGKRWTNPSSESMFGASGRPGMLDGTGSPRWKQRALYDGMKDVMALHSATLRLCRLSVWDQIGGVSLGDVLAGAELEPAELSQLVARRTI</sequence>
<gene>
    <name evidence="1" type="ordered locus">MycrhN_0924</name>
</gene>
<dbReference type="eggNOG" id="ENOG5033537">
    <property type="taxonomic scope" value="Bacteria"/>
</dbReference>
<dbReference type="Pfam" id="PF23913">
    <property type="entry name" value="DUF7255"/>
    <property type="match status" value="1"/>
</dbReference>
<proteinExistence type="predicted"/>
<dbReference type="AlphaFoldDB" id="G8RST1"/>
<dbReference type="PATRIC" id="fig|710685.3.peg.930"/>
<evidence type="ECO:0000313" key="2">
    <source>
        <dbReference type="Proteomes" id="UP000005442"/>
    </source>
</evidence>
<dbReference type="HOGENOM" id="CLU_111457_0_0_11"/>
<dbReference type="KEGG" id="mrh:MycrhN_0924"/>
<evidence type="ECO:0000313" key="1">
    <source>
        <dbReference type="EMBL" id="AEV71553.1"/>
    </source>
</evidence>
<dbReference type="EMBL" id="CP003169">
    <property type="protein sequence ID" value="AEV71553.1"/>
    <property type="molecule type" value="Genomic_DNA"/>
</dbReference>
<protein>
    <submittedName>
        <fullName evidence="1">Uncharacterized protein</fullName>
    </submittedName>
</protein>
<accession>G8RST1</accession>
<dbReference type="InterPro" id="IPR055679">
    <property type="entry name" value="DUF7255"/>
</dbReference>
<dbReference type="Proteomes" id="UP000005442">
    <property type="component" value="Chromosome"/>
</dbReference>
<name>G8RST1_MYCRN</name>
<dbReference type="STRING" id="710685.MycrhN_0924"/>
<reference evidence="1 2" key="1">
    <citation type="submission" date="2011-12" db="EMBL/GenBank/DDBJ databases">
        <title>Complete sequence of Mycobacterium rhodesiae NBB3.</title>
        <authorList>
            <consortium name="US DOE Joint Genome Institute"/>
            <person name="Lucas S."/>
            <person name="Han J."/>
            <person name="Lapidus A."/>
            <person name="Cheng J.-F."/>
            <person name="Goodwin L."/>
            <person name="Pitluck S."/>
            <person name="Peters L."/>
            <person name="Mikhailova N."/>
            <person name="Gu W."/>
            <person name="Detter J.C."/>
            <person name="Han C."/>
            <person name="Tapia R."/>
            <person name="Land M."/>
            <person name="Hauser L."/>
            <person name="Kyrpides N."/>
            <person name="Ivanova N."/>
            <person name="Pagani I."/>
            <person name="Mattes T."/>
            <person name="Holmes A."/>
            <person name="Rutledge P."/>
            <person name="Paulsen I."/>
            <person name="Coleman N."/>
            <person name="Woyke T."/>
        </authorList>
    </citation>
    <scope>NUCLEOTIDE SEQUENCE [LARGE SCALE GENOMIC DNA]</scope>
    <source>
        <strain evidence="1 2">NBB3</strain>
    </source>
</reference>
<organism evidence="1 2">
    <name type="scientific">Mycolicibacterium rhodesiae (strain NBB3)</name>
    <name type="common">Mycobacterium rhodesiae</name>
    <dbReference type="NCBI Taxonomy" id="710685"/>
    <lineage>
        <taxon>Bacteria</taxon>
        <taxon>Bacillati</taxon>
        <taxon>Actinomycetota</taxon>
        <taxon>Actinomycetes</taxon>
        <taxon>Mycobacteriales</taxon>
        <taxon>Mycobacteriaceae</taxon>
        <taxon>Mycolicibacterium</taxon>
    </lineage>
</organism>